<evidence type="ECO:0000313" key="13">
    <source>
        <dbReference type="EMBL" id="ENN77232.1"/>
    </source>
</evidence>
<dbReference type="InterPro" id="IPR013855">
    <property type="entry name" value="Cdc37_N_dom"/>
</dbReference>
<dbReference type="Pfam" id="PF08564">
    <property type="entry name" value="CDC37_C"/>
    <property type="match status" value="1"/>
</dbReference>
<protein>
    <recommendedName>
        <fullName evidence="3">Hsp90 co-chaperone Cdc37</fullName>
    </recommendedName>
    <alternativeName>
        <fullName evidence="6">Hsp90 chaperone protein kinase-targeting subunit</fullName>
    </alternativeName>
</protein>
<dbReference type="InterPro" id="IPR013874">
    <property type="entry name" value="Cdc37_Hsp90-bd"/>
</dbReference>
<proteinExistence type="evidence at transcript level"/>
<evidence type="ECO:0000313" key="14">
    <source>
        <dbReference type="EnsemblMetazoa" id="XP_019759588.1"/>
    </source>
</evidence>
<organism evidence="12">
    <name type="scientific">Dendroctonus ponderosae</name>
    <name type="common">Mountain pine beetle</name>
    <dbReference type="NCBI Taxonomy" id="77166"/>
    <lineage>
        <taxon>Eukaryota</taxon>
        <taxon>Metazoa</taxon>
        <taxon>Ecdysozoa</taxon>
        <taxon>Arthropoda</taxon>
        <taxon>Hexapoda</taxon>
        <taxon>Insecta</taxon>
        <taxon>Pterygota</taxon>
        <taxon>Neoptera</taxon>
        <taxon>Endopterygota</taxon>
        <taxon>Coleoptera</taxon>
        <taxon>Polyphaga</taxon>
        <taxon>Cucujiformia</taxon>
        <taxon>Curculionidae</taxon>
        <taxon>Scolytinae</taxon>
        <taxon>Dendroctonus</taxon>
    </lineage>
</organism>
<dbReference type="GO" id="GO:0031072">
    <property type="term" value="F:heat shock protein binding"/>
    <property type="evidence" value="ECO:0007669"/>
    <property type="project" value="TreeGrafter"/>
</dbReference>
<feature type="compositionally biased region" description="Acidic residues" evidence="8">
    <location>
        <begin position="352"/>
        <end position="365"/>
    </location>
</feature>
<dbReference type="SMART" id="SM01070">
    <property type="entry name" value="CDC37_M"/>
    <property type="match status" value="1"/>
</dbReference>
<dbReference type="Proteomes" id="UP000019118">
    <property type="component" value="Unassembled WGS sequence"/>
</dbReference>
<keyword evidence="15" id="KW-1185">Reference proteome</keyword>
<keyword evidence="4" id="KW-0963">Cytoplasm</keyword>
<feature type="domain" description="Cdc37 C-terminal" evidence="9">
    <location>
        <begin position="285"/>
        <end position="361"/>
    </location>
</feature>
<dbReference type="KEGG" id="dpa:109537358"/>
<dbReference type="Gene3D" id="6.10.140.250">
    <property type="match status" value="1"/>
</dbReference>
<evidence type="ECO:0000256" key="3">
    <source>
        <dbReference type="ARBA" id="ARBA00020496"/>
    </source>
</evidence>
<evidence type="ECO:0000256" key="7">
    <source>
        <dbReference type="SAM" id="Coils"/>
    </source>
</evidence>
<dbReference type="SMART" id="SM01069">
    <property type="entry name" value="CDC37_C"/>
    <property type="match status" value="1"/>
</dbReference>
<dbReference type="PANTHER" id="PTHR12800">
    <property type="entry name" value="CDC37-RELATED"/>
    <property type="match status" value="1"/>
</dbReference>
<dbReference type="PANTHER" id="PTHR12800:SF4">
    <property type="entry name" value="HSP90 CO-CHAPERONE CDC37"/>
    <property type="match status" value="1"/>
</dbReference>
<dbReference type="GO" id="GO:0006457">
    <property type="term" value="P:protein folding"/>
    <property type="evidence" value="ECO:0007669"/>
    <property type="project" value="TreeGrafter"/>
</dbReference>
<dbReference type="GO" id="GO:0019901">
    <property type="term" value="F:protein kinase binding"/>
    <property type="evidence" value="ECO:0007669"/>
    <property type="project" value="InterPro"/>
</dbReference>
<evidence type="ECO:0000256" key="2">
    <source>
        <dbReference type="ARBA" id="ARBA00006222"/>
    </source>
</evidence>
<feature type="domain" description="Cdc37 N-terminal" evidence="11">
    <location>
        <begin position="1"/>
        <end position="124"/>
    </location>
</feature>
<evidence type="ECO:0000256" key="5">
    <source>
        <dbReference type="ARBA" id="ARBA00023186"/>
    </source>
</evidence>
<feature type="coiled-coil region" evidence="7">
    <location>
        <begin position="33"/>
        <end position="105"/>
    </location>
</feature>
<gene>
    <name evidence="14" type="primary">109537358</name>
    <name evidence="13" type="ORF">YQE_06062</name>
</gene>
<dbReference type="HOGENOM" id="CLU_046495_0_0_1"/>
<evidence type="ECO:0000313" key="12">
    <source>
        <dbReference type="EMBL" id="AEE62327.1"/>
    </source>
</evidence>
<dbReference type="SMART" id="SM01071">
    <property type="entry name" value="CDC37_N"/>
    <property type="match status" value="1"/>
</dbReference>
<feature type="coiled-coil region" evidence="7">
    <location>
        <begin position="260"/>
        <end position="287"/>
    </location>
</feature>
<dbReference type="OrthoDB" id="440202at2759"/>
<reference evidence="14" key="3">
    <citation type="submission" date="2024-08" db="UniProtKB">
        <authorList>
            <consortium name="EnsemblMetazoa"/>
        </authorList>
    </citation>
    <scope>IDENTIFICATION</scope>
</reference>
<comment type="similarity">
    <text evidence="2">Belongs to the CDC37 family.</text>
</comment>
<evidence type="ECO:0000259" key="11">
    <source>
        <dbReference type="SMART" id="SM01071"/>
    </source>
</evidence>
<dbReference type="EMBL" id="BT127365">
    <property type="protein sequence ID" value="AEE62327.1"/>
    <property type="molecule type" value="mRNA"/>
</dbReference>
<dbReference type="GO" id="GO:0051082">
    <property type="term" value="F:unfolded protein binding"/>
    <property type="evidence" value="ECO:0007669"/>
    <property type="project" value="TreeGrafter"/>
</dbReference>
<evidence type="ECO:0000256" key="8">
    <source>
        <dbReference type="SAM" id="MobiDB-lite"/>
    </source>
</evidence>
<keyword evidence="5" id="KW-0143">Chaperone</keyword>
<reference evidence="12" key="1">
    <citation type="journal article" date="2012" name="Insect Biochem. Mol. Biol.">
        <title>Transcriptome and full-length cDNA resources for the mountain pine beetle, Dendroctonus ponderosae Hopkins, a major insect pest of pine forests.</title>
        <authorList>
            <person name="Keeling C.I."/>
            <person name="Henderson H."/>
            <person name="Li M."/>
            <person name="Yuen M."/>
            <person name="Clark E.L."/>
            <person name="Fraser J.D."/>
            <person name="Huber D.P."/>
            <person name="Liao N.Y."/>
            <person name="Roderick Docking T."/>
            <person name="Birol I."/>
            <person name="Chan S.K."/>
            <person name="Taylor G.A."/>
            <person name="Palmquist D."/>
            <person name="Jones S.J."/>
            <person name="Bohlmann J."/>
        </authorList>
    </citation>
    <scope>NUCLEOTIDE SEQUENCE</scope>
    <source>
        <tissue evidence="12">Heads</tissue>
    </source>
</reference>
<evidence type="ECO:0000313" key="15">
    <source>
        <dbReference type="Proteomes" id="UP000019118"/>
    </source>
</evidence>
<feature type="compositionally biased region" description="Basic and acidic residues" evidence="8">
    <location>
        <begin position="1"/>
        <end position="11"/>
    </location>
</feature>
<feature type="region of interest" description="Disordered" evidence="8">
    <location>
        <begin position="1"/>
        <end position="27"/>
    </location>
</feature>
<dbReference type="InterPro" id="IPR004918">
    <property type="entry name" value="Cdc37"/>
</dbReference>
<dbReference type="Pfam" id="PF03234">
    <property type="entry name" value="CDC37_N"/>
    <property type="match status" value="1"/>
</dbReference>
<evidence type="ECO:0000256" key="6">
    <source>
        <dbReference type="ARBA" id="ARBA00031396"/>
    </source>
</evidence>
<evidence type="ECO:0000259" key="9">
    <source>
        <dbReference type="SMART" id="SM01069"/>
    </source>
</evidence>
<dbReference type="Pfam" id="PF08565">
    <property type="entry name" value="CDC37_M"/>
    <property type="match status" value="1"/>
</dbReference>
<sequence length="365" mass="43241">MVDYSKWKNIEVSDDEDETHPNIDTPSLFRWRHQARVERMEELKKEREILTKKKTETDMKIKEVSQKIKAAKESNGSVADLEKQFKELEVQTVKIKNELEEFEKKEKLTPWNVDTISKPGFAKTVINKKTKILSQENLSEEEKEKKMKLFIKENEKDLKHYGMLRKYEDSRQFLKEHNHLVCENTANYLVIWCINLEMEEKHELMSHVAHQTICMQYILELAKQLDYDPRACVDAFYSKIQVAEVDYKKSFEDELFQFRERIRKRAAERVEEAIKEYEEEEKQKRLGPGGLDPQDVYNELPEELRKCFDSRDVKLLQETISKMDEEDAKYHMKRCVDSGLWVPEASKKDADQGDDAEIAEEVSAD</sequence>
<accession>J3JVU7</accession>
<name>J3JVU7_DENPD</name>
<dbReference type="GO" id="GO:0051087">
    <property type="term" value="F:protein-folding chaperone binding"/>
    <property type="evidence" value="ECO:0007669"/>
    <property type="project" value="TreeGrafter"/>
</dbReference>
<reference evidence="13 15" key="2">
    <citation type="journal article" date="2013" name="Genome Biol.">
        <title>Draft genome of the mountain pine beetle, Dendroctonus ponderosae Hopkins, a major forest pest.</title>
        <authorList>
            <person name="Keeling C.I."/>
            <person name="Yuen M.M."/>
            <person name="Liao N.Y."/>
            <person name="Docking T.R."/>
            <person name="Chan S.K."/>
            <person name="Taylor G.A."/>
            <person name="Palmquist D.L."/>
            <person name="Jackman S.D."/>
            <person name="Nguyen A."/>
            <person name="Li M."/>
            <person name="Henderson H."/>
            <person name="Janes J.K."/>
            <person name="Zhao Y."/>
            <person name="Pandoh P."/>
            <person name="Moore R."/>
            <person name="Sperling F.A."/>
            <person name="Huber D.P."/>
            <person name="Birol I."/>
            <person name="Jones S.J."/>
            <person name="Bohlmann J."/>
        </authorList>
    </citation>
    <scope>NUCLEOTIDE SEQUENCE</scope>
</reference>
<feature type="region of interest" description="Disordered" evidence="8">
    <location>
        <begin position="345"/>
        <end position="365"/>
    </location>
</feature>
<dbReference type="SUPFAM" id="SSF101391">
    <property type="entry name" value="Hsp90 co-chaperone CDC37"/>
    <property type="match status" value="1"/>
</dbReference>
<dbReference type="EMBL" id="KB740948">
    <property type="protein sequence ID" value="ENN77232.1"/>
    <property type="molecule type" value="Genomic_DNA"/>
</dbReference>
<dbReference type="FunFam" id="1.20.58.610:FF:000001">
    <property type="entry name" value="Hsp90 co-chaperone Cdc37-like 1"/>
    <property type="match status" value="1"/>
</dbReference>
<dbReference type="GO" id="GO:0050821">
    <property type="term" value="P:protein stabilization"/>
    <property type="evidence" value="ECO:0007669"/>
    <property type="project" value="TreeGrafter"/>
</dbReference>
<dbReference type="Gene3D" id="1.20.58.610">
    <property type="entry name" value="Cdc37, Hsp90 binding domain"/>
    <property type="match status" value="1"/>
</dbReference>
<dbReference type="AlphaFoldDB" id="J3JVU7"/>
<evidence type="ECO:0000256" key="4">
    <source>
        <dbReference type="ARBA" id="ARBA00022490"/>
    </source>
</evidence>
<dbReference type="InterPro" id="IPR013873">
    <property type="entry name" value="Cdc37_C"/>
</dbReference>
<keyword evidence="7" id="KW-0175">Coiled coil</keyword>
<dbReference type="EnsemblMetazoa" id="XM_019904029.1">
    <property type="protein sequence ID" value="XP_019759588.1"/>
    <property type="gene ID" value="LOC109537358"/>
</dbReference>
<comment type="subcellular location">
    <subcellularLocation>
        <location evidence="1">Cytoplasm</location>
    </subcellularLocation>
</comment>
<dbReference type="OMA" id="AEQCIII"/>
<evidence type="ECO:0000259" key="10">
    <source>
        <dbReference type="SMART" id="SM01070"/>
    </source>
</evidence>
<evidence type="ECO:0000256" key="1">
    <source>
        <dbReference type="ARBA" id="ARBA00004496"/>
    </source>
</evidence>
<feature type="domain" description="Cdc37 Hsp90 binding" evidence="10">
    <location>
        <begin position="117"/>
        <end position="281"/>
    </location>
</feature>
<dbReference type="GO" id="GO:0005737">
    <property type="term" value="C:cytoplasm"/>
    <property type="evidence" value="ECO:0007669"/>
    <property type="project" value="UniProtKB-SubCell"/>
</dbReference>
<dbReference type="InterPro" id="IPR038189">
    <property type="entry name" value="Cdc37_Hsp90-bd_sf"/>
</dbReference>